<dbReference type="InParanoid" id="A0A136IXG7"/>
<proteinExistence type="predicted"/>
<evidence type="ECO:0000313" key="1">
    <source>
        <dbReference type="EMBL" id="KXJ89700.1"/>
    </source>
</evidence>
<gene>
    <name evidence="1" type="ORF">Micbo1qcDRAFT_176918</name>
</gene>
<name>A0A136IXG7_9PEZI</name>
<evidence type="ECO:0000313" key="2">
    <source>
        <dbReference type="Proteomes" id="UP000070501"/>
    </source>
</evidence>
<dbReference type="AlphaFoldDB" id="A0A136IXG7"/>
<keyword evidence="2" id="KW-1185">Reference proteome</keyword>
<dbReference type="Proteomes" id="UP000070501">
    <property type="component" value="Unassembled WGS sequence"/>
</dbReference>
<sequence length="164" mass="17634">MQNLEALRNHTQAKLSTYDHRIEKIEGPVRSPVHKLDTAGSVVGSVTTSESPVLLYPSYHQCDAPLDEPRNFNTKYRARDVRDSHDTPRVNTSGPPFSAPVAVLLQGYPPTVQGDVTQSATTMAVTAVTQSVTETISGTETFCETATESTTTTPSADPAMVTAI</sequence>
<reference evidence="2" key="1">
    <citation type="submission" date="2016-02" db="EMBL/GenBank/DDBJ databases">
        <title>Draft genome sequence of Microdochium bolleyi, a fungal endophyte of beachgrass.</title>
        <authorList>
            <consortium name="DOE Joint Genome Institute"/>
            <person name="David A.S."/>
            <person name="May G."/>
            <person name="Haridas S."/>
            <person name="Lim J."/>
            <person name="Wang M."/>
            <person name="Labutti K."/>
            <person name="Lipzen A."/>
            <person name="Barry K."/>
            <person name="Grigoriev I.V."/>
        </authorList>
    </citation>
    <scope>NUCLEOTIDE SEQUENCE [LARGE SCALE GENOMIC DNA]</scope>
    <source>
        <strain evidence="2">J235TASD1</strain>
    </source>
</reference>
<organism evidence="1 2">
    <name type="scientific">Microdochium bolleyi</name>
    <dbReference type="NCBI Taxonomy" id="196109"/>
    <lineage>
        <taxon>Eukaryota</taxon>
        <taxon>Fungi</taxon>
        <taxon>Dikarya</taxon>
        <taxon>Ascomycota</taxon>
        <taxon>Pezizomycotina</taxon>
        <taxon>Sordariomycetes</taxon>
        <taxon>Xylariomycetidae</taxon>
        <taxon>Xylariales</taxon>
        <taxon>Microdochiaceae</taxon>
        <taxon>Microdochium</taxon>
    </lineage>
</organism>
<dbReference type="OrthoDB" id="3868412at2759"/>
<accession>A0A136IXG7</accession>
<dbReference type="EMBL" id="KQ964254">
    <property type="protein sequence ID" value="KXJ89700.1"/>
    <property type="molecule type" value="Genomic_DNA"/>
</dbReference>
<protein>
    <submittedName>
        <fullName evidence="1">Uncharacterized protein</fullName>
    </submittedName>
</protein>